<keyword evidence="4" id="KW-1185">Reference proteome</keyword>
<evidence type="ECO:0000259" key="2">
    <source>
        <dbReference type="Pfam" id="PF01636"/>
    </source>
</evidence>
<organism evidence="3 4">
    <name type="scientific">Pseudoteredinibacter isoporae</name>
    <dbReference type="NCBI Taxonomy" id="570281"/>
    <lineage>
        <taxon>Bacteria</taxon>
        <taxon>Pseudomonadati</taxon>
        <taxon>Pseudomonadota</taxon>
        <taxon>Gammaproteobacteria</taxon>
        <taxon>Cellvibrionales</taxon>
        <taxon>Cellvibrionaceae</taxon>
        <taxon>Pseudoteredinibacter</taxon>
    </lineage>
</organism>
<dbReference type="AlphaFoldDB" id="A0A7X0JTL6"/>
<feature type="region of interest" description="Disordered" evidence="1">
    <location>
        <begin position="1"/>
        <end position="20"/>
    </location>
</feature>
<proteinExistence type="predicted"/>
<dbReference type="InterPro" id="IPR011009">
    <property type="entry name" value="Kinase-like_dom_sf"/>
</dbReference>
<dbReference type="InterPro" id="IPR002575">
    <property type="entry name" value="Aminoglycoside_PTrfase"/>
</dbReference>
<dbReference type="Gene3D" id="3.90.1200.10">
    <property type="match status" value="1"/>
</dbReference>
<protein>
    <recommendedName>
        <fullName evidence="2">Aminoglycoside phosphotransferase domain-containing protein</fullName>
    </recommendedName>
</protein>
<comment type="caution">
    <text evidence="3">The sequence shown here is derived from an EMBL/GenBank/DDBJ whole genome shotgun (WGS) entry which is preliminary data.</text>
</comment>
<gene>
    <name evidence="3" type="ORF">HNR48_001449</name>
</gene>
<dbReference type="EMBL" id="JACHHT010000001">
    <property type="protein sequence ID" value="MBB6521171.1"/>
    <property type="molecule type" value="Genomic_DNA"/>
</dbReference>
<evidence type="ECO:0000313" key="3">
    <source>
        <dbReference type="EMBL" id="MBB6521171.1"/>
    </source>
</evidence>
<dbReference type="InParanoid" id="A0A7X0JTL6"/>
<name>A0A7X0JTL6_9GAMM</name>
<evidence type="ECO:0000313" key="4">
    <source>
        <dbReference type="Proteomes" id="UP000528457"/>
    </source>
</evidence>
<accession>A0A7X0JTL6</accession>
<dbReference type="SUPFAM" id="SSF56112">
    <property type="entry name" value="Protein kinase-like (PK-like)"/>
    <property type="match status" value="1"/>
</dbReference>
<dbReference type="Gene3D" id="3.30.200.20">
    <property type="entry name" value="Phosphorylase Kinase, domain 1"/>
    <property type="match status" value="1"/>
</dbReference>
<reference evidence="3 4" key="1">
    <citation type="submission" date="2020-08" db="EMBL/GenBank/DDBJ databases">
        <title>Genomic Encyclopedia of Type Strains, Phase IV (KMG-IV): sequencing the most valuable type-strain genomes for metagenomic binning, comparative biology and taxonomic classification.</title>
        <authorList>
            <person name="Goeker M."/>
        </authorList>
    </citation>
    <scope>NUCLEOTIDE SEQUENCE [LARGE SCALE GENOMIC DNA]</scope>
    <source>
        <strain evidence="3 4">DSM 22368</strain>
    </source>
</reference>
<feature type="domain" description="Aminoglycoside phosphotransferase" evidence="2">
    <location>
        <begin position="43"/>
        <end position="269"/>
    </location>
</feature>
<dbReference type="Proteomes" id="UP000528457">
    <property type="component" value="Unassembled WGS sequence"/>
</dbReference>
<dbReference type="RefSeq" id="WP_166849241.1">
    <property type="nucleotide sequence ID" value="NZ_JAAONY010000001.1"/>
</dbReference>
<dbReference type="Pfam" id="PF01636">
    <property type="entry name" value="APH"/>
    <property type="match status" value="1"/>
</dbReference>
<evidence type="ECO:0000256" key="1">
    <source>
        <dbReference type="SAM" id="MobiDB-lite"/>
    </source>
</evidence>
<sequence length="388" mass="44725">MQNPSIAVNMSASDHTPKQNIDFTPELRQWLRRELSLEELPALKPLGGDAGFRRYFRFAGDIRKDGRALMAVFAPPDVEKNEEFVAVSELLTTLGAKTPEIFAKDLEQGFFLLEDLGSQHLFDVLSRDNVSDLYGHASELIISIQQGSQVSVLPAYDEELLNREMSLFGEWFVPKLLGHEVSRDEQHMLDACFTLLADSALQQEYRLVHRDYHSRNIMLDDNGLALIDFQDAVWGPVTYDLVSLLRDCYVYWPEATVYQALEVHWQKMPTELKGEMNFPQFKKAFDWMGLQRHIKVLGIFARLALRDNKQAYLNDLPLVIRYTLEVAEHYEELAEFVSWFKQRLLPLCEQQDWYQDYRQAGEQGAHLSRESATLPFVGANDLLLKESS</sequence>